<accession>A0AAU7Y9Y4</accession>
<keyword evidence="10" id="KW-0675">Receptor</keyword>
<evidence type="ECO:0000256" key="6">
    <source>
        <dbReference type="ARBA" id="ARBA00023237"/>
    </source>
</evidence>
<evidence type="ECO:0000256" key="7">
    <source>
        <dbReference type="PROSITE-ProRule" id="PRU01360"/>
    </source>
</evidence>
<evidence type="ECO:0000259" key="9">
    <source>
        <dbReference type="Pfam" id="PF07715"/>
    </source>
</evidence>
<evidence type="ECO:0000256" key="2">
    <source>
        <dbReference type="ARBA" id="ARBA00022448"/>
    </source>
</evidence>
<dbReference type="SUPFAM" id="SSF56935">
    <property type="entry name" value="Porins"/>
    <property type="match status" value="1"/>
</dbReference>
<evidence type="ECO:0000256" key="3">
    <source>
        <dbReference type="ARBA" id="ARBA00022452"/>
    </source>
</evidence>
<sequence>MEQQSNSLSSALRRKLGRAAGAGALGLCCALGSVMAQAAEAAASENVLQQAHAFDIPAQSLAAALIAFGQQSGLQLTMDSALLANQLSRPVKGSLTSEQALEKLLQDSGIGWSFQYGNVIFHALQSAGGDVIELGNTVVLGAPPESGFQGETVIDRRAIEAFPGANGDITTLLQMHPSVQFSTEQKSSNTGGEIDPADISINGAKFYQNNFMIDGVSINNDLDPGQHSWGDLTHLERLPSRAHGIALDADLLESVTVYDSNVPAEFGGFNGGVVDAKTRRPSQELHGKLSAGMTRSEWTKFHIADEDKTAFEESSDAQNQPEFEKLTLRGVVEGHLTDDFGVMAAFSRKTSVIPLFAYDGGFQSQGDSVKKDQRREIDNFMLKSYWAVNDRLDMSFSLTHAPQEAEYFRSNVKNSGSQIHQGGYQAGMVAKWLGDAANYTHTFAYTNLESTRTSDSNVFKNWRWSQDKNWGNPYRNGVLSAAATSFEGGNGDLEQTQVGASYVFKADWLPLTWAGVTHNFQTGLELETKTGRYERSSDIYTATTLSLAANTSGNLTCRTLSGIQDDDYCSVSVNAEGAPVRQYFRFLNYYREGEVEQTENRYGLFMQDRIELGKLTLRPGLRFDGDDYMAKKTFAPRFSMEYDLFGDRSTLLTGGLNRYYGRNLFAYRLMNDREALRWRRTRLASTGNQITDFGGWVNYGVNENSFRQLDIPYDDELALGVTQRWYDTTFDLKYVRREGRDQVFRASANTLDLEPGDGVTLIRNYYVFSNIGKSRSDNVTFTVTPDWKMKGFGTATSLQLAMNWSQTQSNMQGYERIITDAEESDEDVIYDGKIMAWSGLPSDDFNRPWTARLTTITDIPALNITWSNFFRYRGKYDQIVFTGDQQTINGVEYDVYDAASVPAAPTWDTRVYWEVPTGTDQAVFAAVDVTNVMDKVNPIVTRSGSTSYEVGRQYWLEVGYRF</sequence>
<dbReference type="InterPro" id="IPR039426">
    <property type="entry name" value="TonB-dep_rcpt-like"/>
</dbReference>
<keyword evidence="6 7" id="KW-0998">Cell outer membrane</keyword>
<evidence type="ECO:0000256" key="4">
    <source>
        <dbReference type="ARBA" id="ARBA00022692"/>
    </source>
</evidence>
<name>A0AAU7Y9Y4_9PSED</name>
<evidence type="ECO:0000256" key="1">
    <source>
        <dbReference type="ARBA" id="ARBA00004571"/>
    </source>
</evidence>
<evidence type="ECO:0000256" key="8">
    <source>
        <dbReference type="SAM" id="SignalP"/>
    </source>
</evidence>
<comment type="similarity">
    <text evidence="7">Belongs to the TonB-dependent receptor family.</text>
</comment>
<dbReference type="Gene3D" id="3.55.50.30">
    <property type="match status" value="1"/>
</dbReference>
<dbReference type="EMBL" id="CP158373">
    <property type="protein sequence ID" value="XBY66920.1"/>
    <property type="molecule type" value="Genomic_DNA"/>
</dbReference>
<dbReference type="InterPro" id="IPR037066">
    <property type="entry name" value="Plug_dom_sf"/>
</dbReference>
<dbReference type="Gene3D" id="2.40.170.20">
    <property type="entry name" value="TonB-dependent receptor, beta-barrel domain"/>
    <property type="match status" value="1"/>
</dbReference>
<keyword evidence="4 7" id="KW-0812">Transmembrane</keyword>
<feature type="signal peptide" evidence="8">
    <location>
        <begin position="1"/>
        <end position="38"/>
    </location>
</feature>
<dbReference type="Gene3D" id="2.170.130.10">
    <property type="entry name" value="TonB-dependent receptor, plug domain"/>
    <property type="match status" value="1"/>
</dbReference>
<dbReference type="PROSITE" id="PS52016">
    <property type="entry name" value="TONB_DEPENDENT_REC_3"/>
    <property type="match status" value="1"/>
</dbReference>
<organism evidence="10">
    <name type="scientific">Pseudomonas solani</name>
    <dbReference type="NCBI Taxonomy" id="2731552"/>
    <lineage>
        <taxon>Bacteria</taxon>
        <taxon>Pseudomonadati</taxon>
        <taxon>Pseudomonadota</taxon>
        <taxon>Gammaproteobacteria</taxon>
        <taxon>Pseudomonadales</taxon>
        <taxon>Pseudomonadaceae</taxon>
        <taxon>Pseudomonas</taxon>
    </lineage>
</organism>
<dbReference type="InterPro" id="IPR012910">
    <property type="entry name" value="Plug_dom"/>
</dbReference>
<proteinExistence type="inferred from homology"/>
<keyword evidence="5 7" id="KW-0472">Membrane</keyword>
<dbReference type="AlphaFoldDB" id="A0AAU7Y9Y4"/>
<keyword evidence="8" id="KW-0732">Signal</keyword>
<keyword evidence="3 7" id="KW-1134">Transmembrane beta strand</keyword>
<feature type="domain" description="TonB-dependent receptor plug" evidence="9">
    <location>
        <begin position="151"/>
        <end position="272"/>
    </location>
</feature>
<dbReference type="Pfam" id="PF07715">
    <property type="entry name" value="Plug"/>
    <property type="match status" value="1"/>
</dbReference>
<dbReference type="InterPro" id="IPR036942">
    <property type="entry name" value="Beta-barrel_TonB_sf"/>
</dbReference>
<feature type="chain" id="PRO_5044020494" evidence="8">
    <location>
        <begin position="39"/>
        <end position="962"/>
    </location>
</feature>
<reference evidence="10" key="1">
    <citation type="submission" date="2023-08" db="EMBL/GenBank/DDBJ databases">
        <title>Increased levels of nutrients transform a symbiont into a lethal pathobiont.</title>
        <authorList>
            <person name="Lachnit T."/>
            <person name="Ulrich L."/>
            <person name="Willmer F.M."/>
            <person name="Hasenbein T."/>
            <person name="Steiner L.X."/>
            <person name="Wolters M."/>
            <person name="Herbst E.M."/>
            <person name="Deines P."/>
        </authorList>
    </citation>
    <scope>NUCLEOTIDE SEQUENCE</scope>
    <source>
        <strain evidence="10">T3</strain>
    </source>
</reference>
<keyword evidence="2 7" id="KW-0813">Transport</keyword>
<dbReference type="RefSeq" id="WP_350448577.1">
    <property type="nucleotide sequence ID" value="NZ_CP158373.1"/>
</dbReference>
<comment type="subcellular location">
    <subcellularLocation>
        <location evidence="1 7">Cell outer membrane</location>
        <topology evidence="1 7">Multi-pass membrane protein</topology>
    </subcellularLocation>
</comment>
<evidence type="ECO:0000313" key="10">
    <source>
        <dbReference type="EMBL" id="XBY66920.1"/>
    </source>
</evidence>
<protein>
    <submittedName>
        <fullName evidence="10">TonB-dependent receptor</fullName>
    </submittedName>
</protein>
<dbReference type="GO" id="GO:0009279">
    <property type="term" value="C:cell outer membrane"/>
    <property type="evidence" value="ECO:0007669"/>
    <property type="project" value="UniProtKB-SubCell"/>
</dbReference>
<gene>
    <name evidence="10" type="ORF">ABS648_14475</name>
</gene>
<evidence type="ECO:0000256" key="5">
    <source>
        <dbReference type="ARBA" id="ARBA00023136"/>
    </source>
</evidence>